<comment type="similarity">
    <text evidence="1">Belongs to the PC-esterase family.</text>
</comment>
<feature type="region of interest" description="Disordered" evidence="2">
    <location>
        <begin position="257"/>
        <end position="291"/>
    </location>
</feature>
<evidence type="ECO:0000256" key="2">
    <source>
        <dbReference type="SAM" id="MobiDB-lite"/>
    </source>
</evidence>
<dbReference type="AlphaFoldDB" id="A0A7R9CUN7"/>
<name>A0A7R9CUN7_TIMPO</name>
<feature type="compositionally biased region" description="Basic residues" evidence="2">
    <location>
        <begin position="272"/>
        <end position="283"/>
    </location>
</feature>
<reference evidence="3" key="1">
    <citation type="submission" date="2020-11" db="EMBL/GenBank/DDBJ databases">
        <authorList>
            <person name="Tran Van P."/>
        </authorList>
    </citation>
    <scope>NUCLEOTIDE SEQUENCE</scope>
</reference>
<protein>
    <recommendedName>
        <fullName evidence="4">PC-esterase domain-containing protein 1A</fullName>
    </recommendedName>
</protein>
<dbReference type="EMBL" id="OD001669">
    <property type="protein sequence ID" value="CAD7402795.1"/>
    <property type="molecule type" value="Genomic_DNA"/>
</dbReference>
<organism evidence="3">
    <name type="scientific">Timema poppense</name>
    <name type="common">Walking stick</name>
    <dbReference type="NCBI Taxonomy" id="170557"/>
    <lineage>
        <taxon>Eukaryota</taxon>
        <taxon>Metazoa</taxon>
        <taxon>Ecdysozoa</taxon>
        <taxon>Arthropoda</taxon>
        <taxon>Hexapoda</taxon>
        <taxon>Insecta</taxon>
        <taxon>Pterygota</taxon>
        <taxon>Neoptera</taxon>
        <taxon>Polyneoptera</taxon>
        <taxon>Phasmatodea</taxon>
        <taxon>Timematodea</taxon>
        <taxon>Timematoidea</taxon>
        <taxon>Timematidae</taxon>
        <taxon>Timema</taxon>
    </lineage>
</organism>
<dbReference type="Gene3D" id="3.40.50.1110">
    <property type="entry name" value="SGNH hydrolase"/>
    <property type="match status" value="1"/>
</dbReference>
<dbReference type="PANTHER" id="PTHR14469">
    <property type="entry name" value="SARCOMA ANTIGEN NY-SAR-23"/>
    <property type="match status" value="1"/>
</dbReference>
<feature type="compositionally biased region" description="Polar residues" evidence="2">
    <location>
        <begin position="257"/>
        <end position="269"/>
    </location>
</feature>
<dbReference type="InterPro" id="IPR036514">
    <property type="entry name" value="SGNH_hydro_sf"/>
</dbReference>
<dbReference type="PANTHER" id="PTHR14469:SF0">
    <property type="entry name" value="FAMILY WITH SEQUENCE SIMILARITY 113"/>
    <property type="match status" value="1"/>
</dbReference>
<evidence type="ECO:0000256" key="1">
    <source>
        <dbReference type="ARBA" id="ARBA00037957"/>
    </source>
</evidence>
<evidence type="ECO:0008006" key="4">
    <source>
        <dbReference type="Google" id="ProtNLM"/>
    </source>
</evidence>
<sequence length="395" mass="45557">MTSLQFDPFFSWLVPSFLNDKLIKGDKLTRGRDYEEQREFKIADVFLKFYFVTRCYNQTIEDLVTNIKEGKVPVPDVIIMNSCLWDVSRWGPKGVSVYKDNLLKLMKFFKKNLPPQTLVIWTTALPISSNAYGGFLIKQVDFLKHTLRFEVMEANLYARDVVATHGYDIVDLHYYLSMQLERRANDGIHWLAVAVRFMTNILLTHITLSWDRPLPGNITCSLLDDVVNMTDKSSVADVELPQVPLVLRSDELKTDTKTAVVNKQAQTPVRKSSNKKSKKRNAKRNASPKLKIQEIQHPNINPWVQNSFLRNPSAYVNEYLNGVNSYVQSSKVSLRNPTVSGYLNDVSQNYQFGNIAPIEYDKYGMPLSRPSYYPNQPSSYSHRSDNRHSRRPKPY</sequence>
<proteinExistence type="inferred from homology"/>
<gene>
    <name evidence="3" type="ORF">TPSB3V08_LOCUS3736</name>
</gene>
<feature type="region of interest" description="Disordered" evidence="2">
    <location>
        <begin position="369"/>
        <end position="395"/>
    </location>
</feature>
<feature type="compositionally biased region" description="Low complexity" evidence="2">
    <location>
        <begin position="369"/>
        <end position="381"/>
    </location>
</feature>
<accession>A0A7R9CUN7</accession>
<dbReference type="SUPFAM" id="SSF52266">
    <property type="entry name" value="SGNH hydrolase"/>
    <property type="match status" value="1"/>
</dbReference>
<evidence type="ECO:0000313" key="3">
    <source>
        <dbReference type="EMBL" id="CAD7402795.1"/>
    </source>
</evidence>